<dbReference type="InParanoid" id="A0A369JM98"/>
<sequence length="454" mass="44789">MVQLSLVFLGLIASSVQGAPLKKRIAQSISAATTKWEQACVAAGGGQQCNPISVAAFSTLLAAPGACEQQNAADKMIDLAKTLGNDAQMIRLSQIFAQQPRNTPTSQSVQYCQQAPKNAELKGLFQCQFAGANPTVFVGGVAVGQQGTIPFGLNAPVSPPGSCPANADGPIADGTQLVDITQNPGTGNAGNEDTDTPSTTTSVSEPPPAATTTSNPPTATAPTTGGNAGDFKLQNGKDAQALNAKFTTLTADSACTDGDQACIGTSFAQCVGGKFVTTPCSATLSCLALPLVNKAGTSIACTTEADAAARIEASGATGGITGSGSAAPVSSTPKPSTPPAQNAPAAPATTTPVTPAPASGDFKLQNGKDAQALNAKFATLSADSACTAGDQACIGDGFAQCVNGKFIVTSCGATLTCAALPLVNKPGTSITCTTTADAAARIKASGATGGVTGA</sequence>
<feature type="compositionally biased region" description="Low complexity" evidence="1">
    <location>
        <begin position="196"/>
        <end position="224"/>
    </location>
</feature>
<feature type="compositionally biased region" description="Low complexity" evidence="1">
    <location>
        <begin position="323"/>
        <end position="358"/>
    </location>
</feature>
<dbReference type="EMBL" id="LUEZ02000046">
    <property type="protein sequence ID" value="RDB23349.1"/>
    <property type="molecule type" value="Genomic_DNA"/>
</dbReference>
<keyword evidence="2" id="KW-0732">Signal</keyword>
<protein>
    <recommendedName>
        <fullName evidence="5">Carbohydrate-binding module family 19 domain-containing protein</fullName>
    </recommendedName>
</protein>
<organism evidence="3 4">
    <name type="scientific">Hypsizygus marmoreus</name>
    <name type="common">White beech mushroom</name>
    <name type="synonym">Agaricus marmoreus</name>
    <dbReference type="NCBI Taxonomy" id="39966"/>
    <lineage>
        <taxon>Eukaryota</taxon>
        <taxon>Fungi</taxon>
        <taxon>Dikarya</taxon>
        <taxon>Basidiomycota</taxon>
        <taxon>Agaricomycotina</taxon>
        <taxon>Agaricomycetes</taxon>
        <taxon>Agaricomycetidae</taxon>
        <taxon>Agaricales</taxon>
        <taxon>Tricholomatineae</taxon>
        <taxon>Lyophyllaceae</taxon>
        <taxon>Hypsizygus</taxon>
    </lineage>
</organism>
<dbReference type="AlphaFoldDB" id="A0A369JM98"/>
<reference evidence="3" key="1">
    <citation type="submission" date="2018-04" db="EMBL/GenBank/DDBJ databases">
        <title>Whole genome sequencing of Hypsizygus marmoreus.</title>
        <authorList>
            <person name="Choi I.-G."/>
            <person name="Min B."/>
            <person name="Kim J.-G."/>
            <person name="Kim S."/>
            <person name="Oh Y.-L."/>
            <person name="Kong W.-S."/>
            <person name="Park H."/>
            <person name="Jeong J."/>
            <person name="Song E.-S."/>
        </authorList>
    </citation>
    <scope>NUCLEOTIDE SEQUENCE [LARGE SCALE GENOMIC DNA]</scope>
    <source>
        <strain evidence="3">51987-8</strain>
    </source>
</reference>
<feature type="chain" id="PRO_5017009109" description="Carbohydrate-binding module family 19 domain-containing protein" evidence="2">
    <location>
        <begin position="19"/>
        <end position="454"/>
    </location>
</feature>
<name>A0A369JM98_HYPMA</name>
<gene>
    <name evidence="3" type="ORF">Hypma_009103</name>
</gene>
<evidence type="ECO:0000313" key="4">
    <source>
        <dbReference type="Proteomes" id="UP000076154"/>
    </source>
</evidence>
<evidence type="ECO:0008006" key="5">
    <source>
        <dbReference type="Google" id="ProtNLM"/>
    </source>
</evidence>
<proteinExistence type="predicted"/>
<comment type="caution">
    <text evidence="3">The sequence shown here is derived from an EMBL/GenBank/DDBJ whole genome shotgun (WGS) entry which is preliminary data.</text>
</comment>
<feature type="region of interest" description="Disordered" evidence="1">
    <location>
        <begin position="160"/>
        <end position="229"/>
    </location>
</feature>
<keyword evidence="4" id="KW-1185">Reference proteome</keyword>
<evidence type="ECO:0000313" key="3">
    <source>
        <dbReference type="EMBL" id="RDB23349.1"/>
    </source>
</evidence>
<feature type="region of interest" description="Disordered" evidence="1">
    <location>
        <begin position="319"/>
        <end position="364"/>
    </location>
</feature>
<dbReference type="Proteomes" id="UP000076154">
    <property type="component" value="Unassembled WGS sequence"/>
</dbReference>
<evidence type="ECO:0000256" key="1">
    <source>
        <dbReference type="SAM" id="MobiDB-lite"/>
    </source>
</evidence>
<accession>A0A369JM98</accession>
<feature type="compositionally biased region" description="Polar residues" evidence="1">
    <location>
        <begin position="178"/>
        <end position="191"/>
    </location>
</feature>
<dbReference type="OrthoDB" id="2362516at2759"/>
<feature type="signal peptide" evidence="2">
    <location>
        <begin position="1"/>
        <end position="18"/>
    </location>
</feature>
<evidence type="ECO:0000256" key="2">
    <source>
        <dbReference type="SAM" id="SignalP"/>
    </source>
</evidence>